<dbReference type="OrthoDB" id="1606438at2759"/>
<dbReference type="VEuPathDB" id="VectorBase:LDEU011870"/>
<evidence type="ECO:0000256" key="3">
    <source>
        <dbReference type="ARBA" id="ARBA00022691"/>
    </source>
</evidence>
<sequence>MPQASGTVFDEDYVIDSNAKIVGTGNLNGRINAVKGDFFKSVPANGDCYILKYILHNWNDEQCKVILENIRKESKSGTKLIVFDDLLDDSADTSYMKVLDCLFMSVFSGKMRTESEMKLLLQSCGFHVQRVIRPANCFSAITEATAN</sequence>
<gene>
    <name evidence="9" type="ORF">B4U80_14316</name>
</gene>
<dbReference type="Gene3D" id="3.40.50.150">
    <property type="entry name" value="Vaccinia Virus protein VP39"/>
    <property type="match status" value="1"/>
</dbReference>
<dbReference type="PANTHER" id="PTHR43712:SF2">
    <property type="entry name" value="O-METHYLTRANSFERASE CICE"/>
    <property type="match status" value="1"/>
</dbReference>
<comment type="function">
    <text evidence="4">Catalyzes the transfer of a methyl group onto N-acetylserotonin, producing melatonin (N-acetyl-5-methoxytryptamine).</text>
</comment>
<reference evidence="9 10" key="1">
    <citation type="journal article" date="2018" name="Gigascience">
        <title>Genomes of trombidid mites reveal novel predicted allergens and laterally-transferred genes associated with secondary metabolism.</title>
        <authorList>
            <person name="Dong X."/>
            <person name="Chaisiri K."/>
            <person name="Xia D."/>
            <person name="Armstrong S.D."/>
            <person name="Fang Y."/>
            <person name="Donnelly M.J."/>
            <person name="Kadowaki T."/>
            <person name="McGarry J.W."/>
            <person name="Darby A.C."/>
            <person name="Makepeace B.L."/>
        </authorList>
    </citation>
    <scope>NUCLEOTIDE SEQUENCE [LARGE SCALE GENOMIC DNA]</scope>
    <source>
        <strain evidence="9">UoL-UT</strain>
    </source>
</reference>
<keyword evidence="10" id="KW-1185">Reference proteome</keyword>
<organism evidence="9 10">
    <name type="scientific">Leptotrombidium deliense</name>
    <dbReference type="NCBI Taxonomy" id="299467"/>
    <lineage>
        <taxon>Eukaryota</taxon>
        <taxon>Metazoa</taxon>
        <taxon>Ecdysozoa</taxon>
        <taxon>Arthropoda</taxon>
        <taxon>Chelicerata</taxon>
        <taxon>Arachnida</taxon>
        <taxon>Acari</taxon>
        <taxon>Acariformes</taxon>
        <taxon>Trombidiformes</taxon>
        <taxon>Prostigmata</taxon>
        <taxon>Anystina</taxon>
        <taxon>Parasitengona</taxon>
        <taxon>Trombiculoidea</taxon>
        <taxon>Trombiculidae</taxon>
        <taxon>Leptotrombidium</taxon>
    </lineage>
</organism>
<evidence type="ECO:0000256" key="2">
    <source>
        <dbReference type="ARBA" id="ARBA00022679"/>
    </source>
</evidence>
<dbReference type="Pfam" id="PF00891">
    <property type="entry name" value="Methyltransf_2"/>
    <property type="match status" value="1"/>
</dbReference>
<evidence type="ECO:0000313" key="9">
    <source>
        <dbReference type="EMBL" id="RWS20170.1"/>
    </source>
</evidence>
<proteinExistence type="predicted"/>
<dbReference type="EMBL" id="NCKV01019526">
    <property type="protein sequence ID" value="RWS20170.1"/>
    <property type="molecule type" value="Genomic_DNA"/>
</dbReference>
<evidence type="ECO:0000259" key="8">
    <source>
        <dbReference type="Pfam" id="PF00891"/>
    </source>
</evidence>
<dbReference type="GO" id="GO:0032259">
    <property type="term" value="P:methylation"/>
    <property type="evidence" value="ECO:0007669"/>
    <property type="project" value="UniProtKB-KW"/>
</dbReference>
<evidence type="ECO:0000256" key="7">
    <source>
        <dbReference type="ARBA" id="ARBA00043054"/>
    </source>
</evidence>
<dbReference type="Proteomes" id="UP000288716">
    <property type="component" value="Unassembled WGS sequence"/>
</dbReference>
<dbReference type="AlphaFoldDB" id="A0A443RY30"/>
<dbReference type="GO" id="GO:0017096">
    <property type="term" value="F:acetylserotonin O-methyltransferase activity"/>
    <property type="evidence" value="ECO:0007669"/>
    <property type="project" value="UniProtKB-EC"/>
</dbReference>
<name>A0A443RY30_9ACAR</name>
<dbReference type="EC" id="2.1.1.4" evidence="5"/>
<dbReference type="SUPFAM" id="SSF53335">
    <property type="entry name" value="S-adenosyl-L-methionine-dependent methyltransferases"/>
    <property type="match status" value="1"/>
</dbReference>
<dbReference type="InterPro" id="IPR001077">
    <property type="entry name" value="COMT_C"/>
</dbReference>
<evidence type="ECO:0000256" key="1">
    <source>
        <dbReference type="ARBA" id="ARBA00022603"/>
    </source>
</evidence>
<dbReference type="InterPro" id="IPR016461">
    <property type="entry name" value="COMT-like"/>
</dbReference>
<dbReference type="PROSITE" id="PS51683">
    <property type="entry name" value="SAM_OMT_II"/>
    <property type="match status" value="1"/>
</dbReference>
<keyword evidence="3" id="KW-0949">S-adenosyl-L-methionine</keyword>
<protein>
    <recommendedName>
        <fullName evidence="6">Acetylserotonin O-methyltransferase</fullName>
        <ecNumber evidence="5">2.1.1.4</ecNumber>
    </recommendedName>
    <alternativeName>
        <fullName evidence="7">Hydroxyindole O-methyltransferase</fullName>
    </alternativeName>
</protein>
<keyword evidence="2 9" id="KW-0808">Transferase</keyword>
<evidence type="ECO:0000256" key="5">
    <source>
        <dbReference type="ARBA" id="ARBA00039116"/>
    </source>
</evidence>
<keyword evidence="1 9" id="KW-0489">Methyltransferase</keyword>
<accession>A0A443RY30</accession>
<evidence type="ECO:0000313" key="10">
    <source>
        <dbReference type="Proteomes" id="UP000288716"/>
    </source>
</evidence>
<dbReference type="STRING" id="299467.A0A443RY30"/>
<dbReference type="PANTHER" id="PTHR43712">
    <property type="entry name" value="PUTATIVE (AFU_ORTHOLOGUE AFUA_4G14580)-RELATED"/>
    <property type="match status" value="1"/>
</dbReference>
<evidence type="ECO:0000256" key="6">
    <source>
        <dbReference type="ARBA" id="ARBA00040730"/>
    </source>
</evidence>
<dbReference type="InterPro" id="IPR029063">
    <property type="entry name" value="SAM-dependent_MTases_sf"/>
</dbReference>
<evidence type="ECO:0000256" key="4">
    <source>
        <dbReference type="ARBA" id="ARBA00037645"/>
    </source>
</evidence>
<feature type="domain" description="O-methyltransferase C-terminal" evidence="8">
    <location>
        <begin position="2"/>
        <end position="126"/>
    </location>
</feature>
<comment type="caution">
    <text evidence="9">The sequence shown here is derived from an EMBL/GenBank/DDBJ whole genome shotgun (WGS) entry which is preliminary data.</text>
</comment>